<dbReference type="AlphaFoldDB" id="A0A1X4H8L2"/>
<dbReference type="EMBL" id="NEDJ01000017">
    <property type="protein sequence ID" value="OSP08263.1"/>
    <property type="molecule type" value="Genomic_DNA"/>
</dbReference>
<evidence type="ECO:0000313" key="2">
    <source>
        <dbReference type="EMBL" id="OSP08263.1"/>
    </source>
</evidence>
<proteinExistence type="predicted"/>
<accession>A0A1X4H8L2</accession>
<dbReference type="Proteomes" id="UP000193587">
    <property type="component" value="Unassembled WGS sequence"/>
</dbReference>
<dbReference type="InterPro" id="IPR011047">
    <property type="entry name" value="Quinoprotein_ADH-like_sf"/>
</dbReference>
<sequence length="133" mass="14213">MRSAPTVKDGTVYVGGQDGTVYAIAADSPDVDSHGSRVLLGTLGHHDERTTDTRVVDERVSVPHEQASADSSPTKLFEGTDEDGLSSTTSQWGTHSLERSSNAEFSAKFCTHCGADLRKIPDGRYCSQCGKPL</sequence>
<dbReference type="Gene3D" id="2.40.10.480">
    <property type="match status" value="1"/>
</dbReference>
<feature type="region of interest" description="Disordered" evidence="1">
    <location>
        <begin position="62"/>
        <end position="95"/>
    </location>
</feature>
<comment type="caution">
    <text evidence="2">The sequence shown here is derived from an EMBL/GenBank/DDBJ whole genome shotgun (WGS) entry which is preliminary data.</text>
</comment>
<protein>
    <submittedName>
        <fullName evidence="2">Uncharacterized protein</fullName>
    </submittedName>
</protein>
<name>A0A1X4H8L2_HALEZ</name>
<evidence type="ECO:0000256" key="1">
    <source>
        <dbReference type="SAM" id="MobiDB-lite"/>
    </source>
</evidence>
<feature type="compositionally biased region" description="Polar residues" evidence="1">
    <location>
        <begin position="85"/>
        <end position="95"/>
    </location>
</feature>
<dbReference type="SUPFAM" id="SSF50998">
    <property type="entry name" value="Quinoprotein alcohol dehydrogenase-like"/>
    <property type="match status" value="1"/>
</dbReference>
<organism evidence="2 3">
    <name type="scientific">Halorubrum ezzemoulense DSM 17463</name>
    <dbReference type="NCBI Taxonomy" id="1121945"/>
    <lineage>
        <taxon>Archaea</taxon>
        <taxon>Methanobacteriati</taxon>
        <taxon>Methanobacteriota</taxon>
        <taxon>Stenosarchaea group</taxon>
        <taxon>Halobacteria</taxon>
        <taxon>Halobacteriales</taxon>
        <taxon>Haloferacaceae</taxon>
        <taxon>Halorubrum</taxon>
    </lineage>
</organism>
<reference evidence="2 3" key="1">
    <citation type="submission" date="2017-04" db="EMBL/GenBank/DDBJ databases">
        <title>MLSA of the genus Halorubrum.</title>
        <authorList>
            <person name="De La Haba R."/>
            <person name="Sanchez-Porro C."/>
            <person name="Infante-Dominguez C."/>
            <person name="Ventosa A."/>
        </authorList>
    </citation>
    <scope>NUCLEOTIDE SEQUENCE [LARGE SCALE GENOMIC DNA]</scope>
    <source>
        <strain evidence="2 3">DSM 17463</strain>
    </source>
</reference>
<gene>
    <name evidence="2" type="ORF">B9H04_06785</name>
</gene>
<evidence type="ECO:0000313" key="3">
    <source>
        <dbReference type="Proteomes" id="UP000193587"/>
    </source>
</evidence>